<dbReference type="Proteomes" id="UP000256345">
    <property type="component" value="Unassembled WGS sequence"/>
</dbReference>
<name>A0AAC8Q5X8_9BACT</name>
<organism evidence="4 6">
    <name type="scientific">Archangium gephyra</name>
    <dbReference type="NCBI Taxonomy" id="48"/>
    <lineage>
        <taxon>Bacteria</taxon>
        <taxon>Pseudomonadati</taxon>
        <taxon>Myxococcota</taxon>
        <taxon>Myxococcia</taxon>
        <taxon>Myxococcales</taxon>
        <taxon>Cystobacterineae</taxon>
        <taxon>Archangiaceae</taxon>
        <taxon>Archangium</taxon>
    </lineage>
</organism>
<dbReference type="InterPro" id="IPR006326">
    <property type="entry name" value="UDPGT_MGT-like"/>
</dbReference>
<dbReference type="Proteomes" id="UP000035579">
    <property type="component" value="Chromosome"/>
</dbReference>
<dbReference type="InterPro" id="IPR002213">
    <property type="entry name" value="UDP_glucos_trans"/>
</dbReference>
<accession>A0AAC8Q5X8</accession>
<dbReference type="CDD" id="cd03784">
    <property type="entry name" value="GT1_Gtf-like"/>
    <property type="match status" value="1"/>
</dbReference>
<evidence type="ECO:0000313" key="4">
    <source>
        <dbReference type="EMBL" id="AKJ01631.1"/>
    </source>
</evidence>
<keyword evidence="2" id="KW-0808">Transferase</keyword>
<comment type="similarity">
    <text evidence="1">Belongs to the UDP-glycosyltransferase family.</text>
</comment>
<reference evidence="5 7" key="2">
    <citation type="submission" date="2018-08" db="EMBL/GenBank/DDBJ databases">
        <title>Genomic Encyclopedia of Archaeal and Bacterial Type Strains, Phase II (KMG-II): from individual species to whole genera.</title>
        <authorList>
            <person name="Goeker M."/>
        </authorList>
    </citation>
    <scope>NUCLEOTIDE SEQUENCE [LARGE SCALE GENOMIC DNA]</scope>
    <source>
        <strain evidence="5 7">DSM 2261</strain>
    </source>
</reference>
<dbReference type="InterPro" id="IPR010610">
    <property type="entry name" value="EryCIII-like_C"/>
</dbReference>
<dbReference type="GO" id="GO:0017000">
    <property type="term" value="P:antibiotic biosynthetic process"/>
    <property type="evidence" value="ECO:0007669"/>
    <property type="project" value="UniProtKB-ARBA"/>
</dbReference>
<evidence type="ECO:0000256" key="2">
    <source>
        <dbReference type="ARBA" id="ARBA00022679"/>
    </source>
</evidence>
<dbReference type="NCBIfam" id="TIGR01426">
    <property type="entry name" value="MGT"/>
    <property type="match status" value="1"/>
</dbReference>
<dbReference type="Pfam" id="PF06722">
    <property type="entry name" value="EryCIII-like_C"/>
    <property type="match status" value="1"/>
</dbReference>
<reference evidence="4 6" key="1">
    <citation type="submission" date="2015-05" db="EMBL/GenBank/DDBJ databases">
        <title>Genome assembly of Archangium gephyra DSM 2261.</title>
        <authorList>
            <person name="Sharma G."/>
            <person name="Subramanian S."/>
        </authorList>
    </citation>
    <scope>NUCLEOTIDE SEQUENCE [LARGE SCALE GENOMIC DNA]</scope>
    <source>
        <strain evidence="4 6">DSM 2261</strain>
    </source>
</reference>
<evidence type="ECO:0000313" key="6">
    <source>
        <dbReference type="Proteomes" id="UP000035579"/>
    </source>
</evidence>
<keyword evidence="7" id="KW-1185">Reference proteome</keyword>
<dbReference type="GO" id="GO:0008194">
    <property type="term" value="F:UDP-glycosyltransferase activity"/>
    <property type="evidence" value="ECO:0007669"/>
    <property type="project" value="InterPro"/>
</dbReference>
<dbReference type="Gene3D" id="3.40.50.2000">
    <property type="entry name" value="Glycogen Phosphorylase B"/>
    <property type="match status" value="2"/>
</dbReference>
<dbReference type="GO" id="GO:0016758">
    <property type="term" value="F:hexosyltransferase activity"/>
    <property type="evidence" value="ECO:0007669"/>
    <property type="project" value="InterPro"/>
</dbReference>
<dbReference type="RefSeq" id="WP_047856165.1">
    <property type="nucleotide sequence ID" value="NZ_CP011509.1"/>
</dbReference>
<dbReference type="SUPFAM" id="SSF53756">
    <property type="entry name" value="UDP-Glycosyltransferase/glycogen phosphorylase"/>
    <property type="match status" value="1"/>
</dbReference>
<evidence type="ECO:0000313" key="7">
    <source>
        <dbReference type="Proteomes" id="UP000256345"/>
    </source>
</evidence>
<gene>
    <name evidence="4" type="ORF">AA314_03257</name>
    <name evidence="5" type="ORF">ATI61_103346</name>
</gene>
<evidence type="ECO:0000313" key="5">
    <source>
        <dbReference type="EMBL" id="REG34446.1"/>
    </source>
</evidence>
<dbReference type="PANTHER" id="PTHR48050">
    <property type="entry name" value="STEROL 3-BETA-GLUCOSYLTRANSFERASE"/>
    <property type="match status" value="1"/>
</dbReference>
<dbReference type="EMBL" id="QUMU01000003">
    <property type="protein sequence ID" value="REG34446.1"/>
    <property type="molecule type" value="Genomic_DNA"/>
</dbReference>
<dbReference type="PANTHER" id="PTHR48050:SF13">
    <property type="entry name" value="STEROL 3-BETA-GLUCOSYLTRANSFERASE UGT80A2"/>
    <property type="match status" value="1"/>
</dbReference>
<proteinExistence type="inferred from homology"/>
<protein>
    <submittedName>
        <fullName evidence="5">MGT family glycosyltransferase</fullName>
    </submittedName>
    <submittedName>
        <fullName evidence="4">Macrolide glycosyltransferase</fullName>
    </submittedName>
</protein>
<dbReference type="AlphaFoldDB" id="A0AAC8Q5X8"/>
<dbReference type="InterPro" id="IPR050426">
    <property type="entry name" value="Glycosyltransferase_28"/>
</dbReference>
<evidence type="ECO:0000256" key="1">
    <source>
        <dbReference type="ARBA" id="ARBA00009995"/>
    </source>
</evidence>
<dbReference type="KEGG" id="age:AA314_03257"/>
<feature type="domain" description="Erythromycin biosynthesis protein CIII-like C-terminal" evidence="3">
    <location>
        <begin position="286"/>
        <end position="386"/>
    </location>
</feature>
<dbReference type="FunFam" id="3.40.50.2000:FF:000072">
    <property type="entry name" value="Glycosyl transferase"/>
    <property type="match status" value="1"/>
</dbReference>
<evidence type="ECO:0000259" key="3">
    <source>
        <dbReference type="Pfam" id="PF06722"/>
    </source>
</evidence>
<sequence length="412" mass="45005">MKFLFFLMPAQGHVTPSLPIARELIARGAEVTYYLTDEYASSVRRVGATFRPVDASLSLDEREGASTLAKHGSPASFKDMMPVMFRFLADGMRYAPELLEPVRAEAADCLVYDPMCVWGRFLAGVLRLPSATFSTSYAVGPQSPLGKRIAESVRGPPSLAMVRSLAAMLWSGERIHRRYGLPRLFPTNMFSANEALNLIPVPRRLQPDADTYDSRFLFVGPTGLPREEDVGDFPVQRLAGQPTLLISLGTTPLNRRPDFFRACFEAFGGSRWQVVLSTGKWVEPASLGAAPPNFIVRSSVPQLAVLEHARVFLTHGGMNSTLEALWHGVPLIAAPQMPEQGLTAERIAELGLGLSLTEGLTDPKRLRELVERLDTEPGWRERVAQFQGAVREGGGAARAAEALLTFASAGKA</sequence>
<dbReference type="EMBL" id="CP011509">
    <property type="protein sequence ID" value="AKJ01631.1"/>
    <property type="molecule type" value="Genomic_DNA"/>
</dbReference>